<reference evidence="2 3" key="1">
    <citation type="submission" date="2018-08" db="EMBL/GenBank/DDBJ databases">
        <title>Lysobacter soli KCTC 22011, whole genome shotgun sequence.</title>
        <authorList>
            <person name="Zhang X."/>
            <person name="Feng G."/>
            <person name="Zhu H."/>
        </authorList>
    </citation>
    <scope>NUCLEOTIDE SEQUENCE [LARGE SCALE GENOMIC DNA]</scope>
    <source>
        <strain evidence="2 3">KCTC 22011</strain>
    </source>
</reference>
<keyword evidence="1" id="KW-1133">Transmembrane helix</keyword>
<evidence type="ECO:0000313" key="2">
    <source>
        <dbReference type="EMBL" id="RDY67147.1"/>
    </source>
</evidence>
<dbReference type="AlphaFoldDB" id="A0A3D8VCK1"/>
<organism evidence="2 3">
    <name type="scientific">Lysobacter soli</name>
    <dbReference type="NCBI Taxonomy" id="453783"/>
    <lineage>
        <taxon>Bacteria</taxon>
        <taxon>Pseudomonadati</taxon>
        <taxon>Pseudomonadota</taxon>
        <taxon>Gammaproteobacteria</taxon>
        <taxon>Lysobacterales</taxon>
        <taxon>Lysobacteraceae</taxon>
        <taxon>Lysobacter</taxon>
    </lineage>
</organism>
<protein>
    <recommendedName>
        <fullName evidence="4">Peptidase</fullName>
    </recommendedName>
</protein>
<feature type="transmembrane region" description="Helical" evidence="1">
    <location>
        <begin position="164"/>
        <end position="188"/>
    </location>
</feature>
<evidence type="ECO:0000256" key="1">
    <source>
        <dbReference type="SAM" id="Phobius"/>
    </source>
</evidence>
<keyword evidence="1" id="KW-0472">Membrane</keyword>
<evidence type="ECO:0000313" key="3">
    <source>
        <dbReference type="Proteomes" id="UP000256829"/>
    </source>
</evidence>
<comment type="caution">
    <text evidence="2">The sequence shown here is derived from an EMBL/GenBank/DDBJ whole genome shotgun (WGS) entry which is preliminary data.</text>
</comment>
<feature type="transmembrane region" description="Helical" evidence="1">
    <location>
        <begin position="194"/>
        <end position="213"/>
    </location>
</feature>
<keyword evidence="1" id="KW-0812">Transmembrane</keyword>
<sequence length="214" mass="23632">MSPSSATPDIAAQQQRRGFWLRTLHSWHWISSAICLVAMLLFSITGITLNHSAAIEAKPETLTRKVEMPASVLRALGTREDGTAPLPGTVGDWLNDVLPVSIGTQPAEWSADEVYLSLPRPGGDAWLSIDRASGAVEYERTTRGVVAYLNDLHKGRNAGAAWRWFIDIFALACLVFCITGLFLLQMHARQRRMTWPYVALGLALPLLIALLFIH</sequence>
<dbReference type="PANTHER" id="PTHR40115">
    <property type="entry name" value="INNER MEMBRANE PROTEIN WITH PEPSY TM HELIX"/>
    <property type="match status" value="1"/>
</dbReference>
<dbReference type="RefSeq" id="WP_115842518.1">
    <property type="nucleotide sequence ID" value="NZ_CP183976.1"/>
</dbReference>
<feature type="transmembrane region" description="Helical" evidence="1">
    <location>
        <begin position="27"/>
        <end position="49"/>
    </location>
</feature>
<dbReference type="Proteomes" id="UP000256829">
    <property type="component" value="Unassembled WGS sequence"/>
</dbReference>
<evidence type="ECO:0008006" key="4">
    <source>
        <dbReference type="Google" id="ProtNLM"/>
    </source>
</evidence>
<dbReference type="Pfam" id="PF16357">
    <property type="entry name" value="PepSY_TM_like_2"/>
    <property type="match status" value="1"/>
</dbReference>
<name>A0A3D8VCK1_9GAMM</name>
<dbReference type="PANTHER" id="PTHR40115:SF1">
    <property type="entry name" value="INNER MEMBRANE PROTEIN WITH PEPSY TM HELIX"/>
    <property type="match status" value="1"/>
</dbReference>
<keyword evidence="3" id="KW-1185">Reference proteome</keyword>
<proteinExistence type="predicted"/>
<dbReference type="EMBL" id="QTJR01000006">
    <property type="protein sequence ID" value="RDY67147.1"/>
    <property type="molecule type" value="Genomic_DNA"/>
</dbReference>
<dbReference type="InterPro" id="IPR032307">
    <property type="entry name" value="PepSY_TM-like_2"/>
</dbReference>
<gene>
    <name evidence="2" type="ORF">DX912_10795</name>
</gene>
<accession>A0A3D8VCK1</accession>